<feature type="transmembrane region" description="Helical" evidence="8">
    <location>
        <begin position="285"/>
        <end position="307"/>
    </location>
</feature>
<feature type="transmembrane region" description="Helical" evidence="8">
    <location>
        <begin position="375"/>
        <end position="394"/>
    </location>
</feature>
<evidence type="ECO:0000313" key="10">
    <source>
        <dbReference type="EMBL" id="MBA9039842.1"/>
    </source>
</evidence>
<feature type="transmembrane region" description="Helical" evidence="8">
    <location>
        <begin position="100"/>
        <end position="124"/>
    </location>
</feature>
<dbReference type="NCBIfam" id="TIGR00882">
    <property type="entry name" value="2A0105"/>
    <property type="match status" value="1"/>
</dbReference>
<evidence type="ECO:0000256" key="8">
    <source>
        <dbReference type="SAM" id="Phobius"/>
    </source>
</evidence>
<organism evidence="10 11">
    <name type="scientific">Priestia aryabhattai</name>
    <name type="common">Bacillus aryabhattai</name>
    <dbReference type="NCBI Taxonomy" id="412384"/>
    <lineage>
        <taxon>Bacteria</taxon>
        <taxon>Bacillati</taxon>
        <taxon>Bacillota</taxon>
        <taxon>Bacilli</taxon>
        <taxon>Bacillales</taxon>
        <taxon>Bacillaceae</taxon>
        <taxon>Priestia</taxon>
    </lineage>
</organism>
<evidence type="ECO:0000313" key="11">
    <source>
        <dbReference type="Proteomes" id="UP000543174"/>
    </source>
</evidence>
<keyword evidence="7 8" id="KW-0472">Membrane</keyword>
<feature type="transmembrane region" description="Helical" evidence="8">
    <location>
        <begin position="342"/>
        <end position="363"/>
    </location>
</feature>
<dbReference type="EMBL" id="JACJHT010000002">
    <property type="protein sequence ID" value="MBA9039842.1"/>
    <property type="molecule type" value="Genomic_DNA"/>
</dbReference>
<dbReference type="PANTHER" id="PTHR23522:SF10">
    <property type="entry name" value="3-PHENYLPROPIONIC ACID TRANSPORTER-RELATED"/>
    <property type="match status" value="1"/>
</dbReference>
<reference evidence="10" key="1">
    <citation type="submission" date="2020-08" db="EMBL/GenBank/DDBJ databases">
        <title>Functional genomics of gut bacteria from endangered species of beetles.</title>
        <authorList>
            <person name="Carlos-Shanley C."/>
        </authorList>
    </citation>
    <scope>NUCLEOTIDE SEQUENCE [LARGE SCALE GENOMIC DNA]</scope>
    <source>
        <strain evidence="10">S00060</strain>
    </source>
</reference>
<gene>
    <name evidence="10" type="ORF">HNP21_002949</name>
</gene>
<feature type="transmembrane region" description="Helical" evidence="8">
    <location>
        <begin position="252"/>
        <end position="276"/>
    </location>
</feature>
<dbReference type="Gene3D" id="1.20.1250.20">
    <property type="entry name" value="MFS general substrate transporter like domains"/>
    <property type="match status" value="2"/>
</dbReference>
<keyword evidence="6 8" id="KW-1133">Transmembrane helix</keyword>
<proteinExistence type="predicted"/>
<feature type="transmembrane region" description="Helical" evidence="8">
    <location>
        <begin position="12"/>
        <end position="33"/>
    </location>
</feature>
<dbReference type="PANTHER" id="PTHR23522">
    <property type="entry name" value="BLL5896 PROTEIN"/>
    <property type="match status" value="1"/>
</dbReference>
<dbReference type="Proteomes" id="UP000543174">
    <property type="component" value="Unassembled WGS sequence"/>
</dbReference>
<evidence type="ECO:0000256" key="4">
    <source>
        <dbReference type="ARBA" id="ARBA00022519"/>
    </source>
</evidence>
<dbReference type="PROSITE" id="PS50850">
    <property type="entry name" value="MFS"/>
    <property type="match status" value="1"/>
</dbReference>
<dbReference type="PRINTS" id="PR00174">
    <property type="entry name" value="LACYSMPORT"/>
</dbReference>
<sequence length="413" mass="46306">MKSSKSLYWKLSAYFFFFFFTWSSSYSLFSIWLGQEIKLNGSATGLIFSVNAIFALCMQPLYGYISDRIGLKKHILFFISCLLVFVGPFYIFVYGPLLQYNVLIGAIIGGLYLGVAFLAGIGAIETYIEKVSRKYKFEYGKSRMWGSLGWAAATFFAGQLFNINPHINFWVASVSAVILMAIIFSVKVEMSSYEMEKAESVRLRDVGNLFLLKEFWFFMIYVVGVTCVYGVYDQQFPIYYASLFPTESIGNQVFGYLNSFQVFLEAGMMFAAPFIVNKIGAKNSLILAGFLMGFRIIGSGLVVGPIGISSMKLIHALELPIMLIAIFKYLAANFDTRLSSILYLVGFQFASQIGASVLSPIAGGLYDSVGFSRTYLIMGGMVLVFNVISMFTLLNSKKHKFIRKDVQEKTQII</sequence>
<comment type="caution">
    <text evidence="10">The sequence shown here is derived from an EMBL/GenBank/DDBJ whole genome shotgun (WGS) entry which is preliminary data.</text>
</comment>
<evidence type="ECO:0000256" key="7">
    <source>
        <dbReference type="ARBA" id="ARBA00023136"/>
    </source>
</evidence>
<evidence type="ECO:0000256" key="2">
    <source>
        <dbReference type="ARBA" id="ARBA00022448"/>
    </source>
</evidence>
<feature type="transmembrane region" description="Helical" evidence="8">
    <location>
        <begin position="167"/>
        <end position="188"/>
    </location>
</feature>
<dbReference type="InterPro" id="IPR020846">
    <property type="entry name" value="MFS_dom"/>
</dbReference>
<dbReference type="AlphaFoldDB" id="A0A7W3RFG6"/>
<feature type="domain" description="Major facilitator superfamily (MFS) profile" evidence="9">
    <location>
        <begin position="1"/>
        <end position="397"/>
    </location>
</feature>
<keyword evidence="3" id="KW-1003">Cell membrane</keyword>
<dbReference type="SUPFAM" id="SSF103473">
    <property type="entry name" value="MFS general substrate transporter"/>
    <property type="match status" value="1"/>
</dbReference>
<evidence type="ECO:0000259" key="9">
    <source>
        <dbReference type="PROSITE" id="PS50850"/>
    </source>
</evidence>
<feature type="transmembrane region" description="Helical" evidence="8">
    <location>
        <begin position="313"/>
        <end position="330"/>
    </location>
</feature>
<keyword evidence="4" id="KW-0997">Cell inner membrane</keyword>
<dbReference type="GO" id="GO:0030395">
    <property type="term" value="F:lactose binding"/>
    <property type="evidence" value="ECO:0007669"/>
    <property type="project" value="TreeGrafter"/>
</dbReference>
<dbReference type="Pfam" id="PF01306">
    <property type="entry name" value="LacY_symp"/>
    <property type="match status" value="1"/>
</dbReference>
<protein>
    <submittedName>
        <fullName evidence="10">OHS family lactose permease-like MFS transporter</fullName>
    </submittedName>
</protein>
<feature type="transmembrane region" description="Helical" evidence="8">
    <location>
        <begin position="144"/>
        <end position="161"/>
    </location>
</feature>
<dbReference type="NCBIfam" id="NF007077">
    <property type="entry name" value="PRK09528.1"/>
    <property type="match status" value="1"/>
</dbReference>
<keyword evidence="2" id="KW-0813">Transport</keyword>
<dbReference type="GO" id="GO:0005886">
    <property type="term" value="C:plasma membrane"/>
    <property type="evidence" value="ECO:0007669"/>
    <property type="project" value="UniProtKB-SubCell"/>
</dbReference>
<evidence type="ECO:0000256" key="3">
    <source>
        <dbReference type="ARBA" id="ARBA00022475"/>
    </source>
</evidence>
<evidence type="ECO:0000256" key="5">
    <source>
        <dbReference type="ARBA" id="ARBA00022692"/>
    </source>
</evidence>
<dbReference type="RefSeq" id="WP_013056290.1">
    <property type="nucleotide sequence ID" value="NZ_CP169254.1"/>
</dbReference>
<comment type="subcellular location">
    <subcellularLocation>
        <location evidence="1">Cell inner membrane</location>
        <topology evidence="1">Multi-pass membrane protein</topology>
    </subcellularLocation>
</comment>
<feature type="transmembrane region" description="Helical" evidence="8">
    <location>
        <begin position="209"/>
        <end position="232"/>
    </location>
</feature>
<keyword evidence="11" id="KW-1185">Reference proteome</keyword>
<dbReference type="InterPro" id="IPR036259">
    <property type="entry name" value="MFS_trans_sf"/>
</dbReference>
<dbReference type="GO" id="GO:0015528">
    <property type="term" value="F:lactose:proton symporter activity"/>
    <property type="evidence" value="ECO:0007669"/>
    <property type="project" value="TreeGrafter"/>
</dbReference>
<accession>A0A7W3RFG6</accession>
<feature type="transmembrane region" description="Helical" evidence="8">
    <location>
        <begin position="75"/>
        <end position="94"/>
    </location>
</feature>
<name>A0A7W3RFG6_PRIAR</name>
<evidence type="ECO:0000256" key="1">
    <source>
        <dbReference type="ARBA" id="ARBA00004429"/>
    </source>
</evidence>
<dbReference type="CDD" id="cd06172">
    <property type="entry name" value="MFS_LacY"/>
    <property type="match status" value="1"/>
</dbReference>
<keyword evidence="5 8" id="KW-0812">Transmembrane</keyword>
<feature type="transmembrane region" description="Helical" evidence="8">
    <location>
        <begin position="45"/>
        <end position="63"/>
    </location>
</feature>
<dbReference type="InterPro" id="IPR000576">
    <property type="entry name" value="LacY/RafB_perm_fam"/>
</dbReference>
<evidence type="ECO:0000256" key="6">
    <source>
        <dbReference type="ARBA" id="ARBA00022989"/>
    </source>
</evidence>